<feature type="transmembrane region" description="Helical" evidence="1">
    <location>
        <begin position="301"/>
        <end position="322"/>
    </location>
</feature>
<evidence type="ECO:0000259" key="2">
    <source>
        <dbReference type="PROSITE" id="PS50234"/>
    </source>
</evidence>
<keyword evidence="1" id="KW-1133">Transmembrane helix</keyword>
<sequence length="329" mass="37706">MIEFAWWWPLLLWPIPFLYRWRRRHYQQQHTPLTITRLPAVLNDTPVVGSRSWGWTLLAITIWSLLVLALMRPQWLGEPIVAHHEAREMMIAVDLSGSMEIADMAIAGQQVDRLTMLKHVMHDFIERRDGDRIGLILFADTAYVQAPMTFDRSTVQKMLDDTVLRLIGERTAIGDAIALAVKRFADRPQTNKILVLVTDGQNTAGNVDPLQALELAKYYDVKIYTIGVGAEEVIIDGFFGQRRVNPSRDLDENLLRRLADETGGAYFRARSTEELEQIYVELDAYEPVQGDAQLRRPQTALFFWPLGIAWGLMLIAGLIQAWKSWRQHG</sequence>
<evidence type="ECO:0000256" key="1">
    <source>
        <dbReference type="SAM" id="Phobius"/>
    </source>
</evidence>
<dbReference type="OrthoDB" id="6206554at2"/>
<dbReference type="PANTHER" id="PTHR22550">
    <property type="entry name" value="SPORE GERMINATION PROTEIN"/>
    <property type="match status" value="1"/>
</dbReference>
<dbReference type="STRING" id="1159017.SAMN02927930_01799"/>
<dbReference type="InterPro" id="IPR033881">
    <property type="entry name" value="vWA_BatA_type"/>
</dbReference>
<reference evidence="4" key="1">
    <citation type="submission" date="2016-10" db="EMBL/GenBank/DDBJ databases">
        <authorList>
            <person name="Varghese N."/>
            <person name="Submissions S."/>
        </authorList>
    </citation>
    <scope>NUCLEOTIDE SEQUENCE [LARGE SCALE GENOMIC DNA]</scope>
    <source>
        <strain evidence="4">CGMCC 1.10824</strain>
    </source>
</reference>
<dbReference type="AlphaFoldDB" id="A0A1G6DMW1"/>
<dbReference type="SUPFAM" id="SSF53300">
    <property type="entry name" value="vWA-like"/>
    <property type="match status" value="1"/>
</dbReference>
<dbReference type="CDD" id="cd01467">
    <property type="entry name" value="vWA_BatA_type"/>
    <property type="match status" value="1"/>
</dbReference>
<dbReference type="SMART" id="SM00327">
    <property type="entry name" value="VWA"/>
    <property type="match status" value="1"/>
</dbReference>
<gene>
    <name evidence="3" type="ORF">SAMN02927930_01799</name>
</gene>
<dbReference type="PANTHER" id="PTHR22550:SF18">
    <property type="entry name" value="VWFA DOMAIN-CONTAINING PROTEIN"/>
    <property type="match status" value="1"/>
</dbReference>
<protein>
    <submittedName>
        <fullName evidence="3">Ca-activated chloride channel family protein</fullName>
    </submittedName>
</protein>
<dbReference type="InterPro" id="IPR036465">
    <property type="entry name" value="vWFA_dom_sf"/>
</dbReference>
<dbReference type="EMBL" id="FMXN01000011">
    <property type="protein sequence ID" value="SDB46514.1"/>
    <property type="molecule type" value="Genomic_DNA"/>
</dbReference>
<evidence type="ECO:0000313" key="3">
    <source>
        <dbReference type="EMBL" id="SDB46514.1"/>
    </source>
</evidence>
<feature type="domain" description="VWFA" evidence="2">
    <location>
        <begin position="88"/>
        <end position="282"/>
    </location>
</feature>
<keyword evidence="1" id="KW-0472">Membrane</keyword>
<dbReference type="InterPro" id="IPR050768">
    <property type="entry name" value="UPF0353/GerABKA_families"/>
</dbReference>
<evidence type="ECO:0000313" key="4">
    <source>
        <dbReference type="Proteomes" id="UP000199626"/>
    </source>
</evidence>
<dbReference type="RefSeq" id="WP_092593726.1">
    <property type="nucleotide sequence ID" value="NZ_FMXN01000011.1"/>
</dbReference>
<dbReference type="Gene3D" id="3.40.50.410">
    <property type="entry name" value="von Willebrand factor, type A domain"/>
    <property type="match status" value="1"/>
</dbReference>
<accession>A0A1G6DMW1</accession>
<name>A0A1G6DMW1_9GAMM</name>
<organism evidence="3 4">
    <name type="scientific">Pseudidiomarina indica</name>
    <dbReference type="NCBI Taxonomy" id="1159017"/>
    <lineage>
        <taxon>Bacteria</taxon>
        <taxon>Pseudomonadati</taxon>
        <taxon>Pseudomonadota</taxon>
        <taxon>Gammaproteobacteria</taxon>
        <taxon>Alteromonadales</taxon>
        <taxon>Idiomarinaceae</taxon>
        <taxon>Pseudidiomarina</taxon>
    </lineage>
</organism>
<keyword evidence="4" id="KW-1185">Reference proteome</keyword>
<dbReference type="Proteomes" id="UP000199626">
    <property type="component" value="Unassembled WGS sequence"/>
</dbReference>
<dbReference type="PROSITE" id="PS50234">
    <property type="entry name" value="VWFA"/>
    <property type="match status" value="1"/>
</dbReference>
<keyword evidence="1" id="KW-0812">Transmembrane</keyword>
<dbReference type="InterPro" id="IPR002035">
    <property type="entry name" value="VWF_A"/>
</dbReference>
<dbReference type="Pfam" id="PF00092">
    <property type="entry name" value="VWA"/>
    <property type="match status" value="1"/>
</dbReference>
<proteinExistence type="predicted"/>